<dbReference type="RefSeq" id="WP_114803360.1">
    <property type="nucleotide sequence ID" value="NZ_QQAV01000005.1"/>
</dbReference>
<dbReference type="InterPro" id="IPR001753">
    <property type="entry name" value="Enoyl-CoA_hydra/iso"/>
</dbReference>
<dbReference type="Gene3D" id="1.10.12.10">
    <property type="entry name" value="Lyase 2-enoyl-coa Hydratase, Chain A, domain 2"/>
    <property type="match status" value="1"/>
</dbReference>
<accession>A0A370FH99</accession>
<dbReference type="PANTHER" id="PTHR11941">
    <property type="entry name" value="ENOYL-COA HYDRATASE-RELATED"/>
    <property type="match status" value="1"/>
</dbReference>
<dbReference type="AlphaFoldDB" id="A0A370FH99"/>
<dbReference type="CDD" id="cd06558">
    <property type="entry name" value="crotonase-like"/>
    <property type="match status" value="1"/>
</dbReference>
<gene>
    <name evidence="5" type="ORF">DFR41_105335</name>
</gene>
<dbReference type="Gene3D" id="3.90.226.10">
    <property type="entry name" value="2-enoyl-CoA Hydratase, Chain A, domain 1"/>
    <property type="match status" value="1"/>
</dbReference>
<dbReference type="PANTHER" id="PTHR11941:SF169">
    <property type="entry name" value="(7AS)-7A-METHYL-1,5-DIOXO-2,3,5,6,7,7A-HEXAHYDRO-1H-INDENE-CARBOXYL-COA HYDROLASE"/>
    <property type="match status" value="1"/>
</dbReference>
<evidence type="ECO:0000313" key="6">
    <source>
        <dbReference type="Proteomes" id="UP000255265"/>
    </source>
</evidence>
<dbReference type="Pfam" id="PF00378">
    <property type="entry name" value="ECH_1"/>
    <property type="match status" value="1"/>
</dbReference>
<dbReference type="GO" id="GO:0006635">
    <property type="term" value="P:fatty acid beta-oxidation"/>
    <property type="evidence" value="ECO:0007669"/>
    <property type="project" value="TreeGrafter"/>
</dbReference>
<evidence type="ECO:0000256" key="3">
    <source>
        <dbReference type="ARBA" id="ARBA00023239"/>
    </source>
</evidence>
<dbReference type="GO" id="GO:0016829">
    <property type="term" value="F:lyase activity"/>
    <property type="evidence" value="ECO:0007669"/>
    <property type="project" value="UniProtKB-KW"/>
</dbReference>
<comment type="caution">
    <text evidence="5">The sequence shown here is derived from an EMBL/GenBank/DDBJ whole genome shotgun (WGS) entry which is preliminary data.</text>
</comment>
<evidence type="ECO:0000256" key="1">
    <source>
        <dbReference type="ARBA" id="ARBA00005254"/>
    </source>
</evidence>
<organism evidence="5 6">
    <name type="scientific">Pseudacidovorax intermedius</name>
    <dbReference type="NCBI Taxonomy" id="433924"/>
    <lineage>
        <taxon>Bacteria</taxon>
        <taxon>Pseudomonadati</taxon>
        <taxon>Pseudomonadota</taxon>
        <taxon>Betaproteobacteria</taxon>
        <taxon>Burkholderiales</taxon>
        <taxon>Comamonadaceae</taxon>
        <taxon>Pseudacidovorax</taxon>
    </lineage>
</organism>
<keyword evidence="6" id="KW-1185">Reference proteome</keyword>
<evidence type="ECO:0000256" key="2">
    <source>
        <dbReference type="ARBA" id="ARBA00023098"/>
    </source>
</evidence>
<dbReference type="InterPro" id="IPR018376">
    <property type="entry name" value="Enoyl-CoA_hyd/isom_CS"/>
</dbReference>
<dbReference type="Proteomes" id="UP000255265">
    <property type="component" value="Unassembled WGS sequence"/>
</dbReference>
<dbReference type="InterPro" id="IPR014748">
    <property type="entry name" value="Enoyl-CoA_hydra_C"/>
</dbReference>
<dbReference type="EMBL" id="QQAV01000005">
    <property type="protein sequence ID" value="RDI24420.1"/>
    <property type="molecule type" value="Genomic_DNA"/>
</dbReference>
<dbReference type="OrthoDB" id="9774843at2"/>
<sequence>MVHPDTCGGVRVTREDAVLCITLDRPAKRNAVDRAMADALDAALNLLDDDPTLRAGVLDGGPSVFCAGSDLAAKGDYVTARGGEYGLIRRRRRKPLIAAVEGLALGGGLEIALACDMVVAARDARLGLPEVQRGVLPTCGALFRTLQALPPAIARELVLTGQPIDAARAHAVGLVNRLSEPGQAQADARALAVQITANAPLPVQACLEAMNGLLAAADADAAGWQATEAALARIRGTEDLAEGLRAFFEKRPPVWQGR</sequence>
<protein>
    <submittedName>
        <fullName evidence="5">Enoyl-CoA hydratase/carnithine racemase</fullName>
    </submittedName>
</protein>
<dbReference type="SUPFAM" id="SSF52096">
    <property type="entry name" value="ClpP/crotonase"/>
    <property type="match status" value="1"/>
</dbReference>
<reference evidence="5 6" key="1">
    <citation type="submission" date="2018-07" db="EMBL/GenBank/DDBJ databases">
        <title>Genomic Encyclopedia of Type Strains, Phase IV (KMG-IV): sequencing the most valuable type-strain genomes for metagenomic binning, comparative biology and taxonomic classification.</title>
        <authorList>
            <person name="Goeker M."/>
        </authorList>
    </citation>
    <scope>NUCLEOTIDE SEQUENCE [LARGE SCALE GENOMIC DNA]</scope>
    <source>
        <strain evidence="5 6">DSM 21352</strain>
    </source>
</reference>
<evidence type="ECO:0000256" key="4">
    <source>
        <dbReference type="RuleBase" id="RU003707"/>
    </source>
</evidence>
<keyword evidence="3" id="KW-0456">Lyase</keyword>
<keyword evidence="2" id="KW-0443">Lipid metabolism</keyword>
<comment type="similarity">
    <text evidence="1 4">Belongs to the enoyl-CoA hydratase/isomerase family.</text>
</comment>
<dbReference type="PROSITE" id="PS00166">
    <property type="entry name" value="ENOYL_COA_HYDRATASE"/>
    <property type="match status" value="1"/>
</dbReference>
<proteinExistence type="inferred from homology"/>
<dbReference type="InterPro" id="IPR029045">
    <property type="entry name" value="ClpP/crotonase-like_dom_sf"/>
</dbReference>
<evidence type="ECO:0000313" key="5">
    <source>
        <dbReference type="EMBL" id="RDI24420.1"/>
    </source>
</evidence>
<name>A0A370FH99_9BURK</name>